<dbReference type="EMBL" id="PGCI01000491">
    <property type="protein sequence ID" value="PLW26012.1"/>
    <property type="molecule type" value="Genomic_DNA"/>
</dbReference>
<dbReference type="Proteomes" id="UP000235392">
    <property type="component" value="Unassembled WGS sequence"/>
</dbReference>
<proteinExistence type="predicted"/>
<feature type="region of interest" description="Disordered" evidence="1">
    <location>
        <begin position="20"/>
        <end position="46"/>
    </location>
</feature>
<sequence>MGVDKYARVIRAYTRFCPQRPQRKKHGFPRTHAGSAAGGEESPWSALRPHTGGVSLPWLCPFRPSLLAILPASDLRGLAALQASPLQGRSAARDSTARGD</sequence>
<evidence type="ECO:0000313" key="3">
    <source>
        <dbReference type="Proteomes" id="UP000235392"/>
    </source>
</evidence>
<name>A0A2N5TKH3_9BASI</name>
<evidence type="ECO:0000313" key="2">
    <source>
        <dbReference type="EMBL" id="PLW26012.1"/>
    </source>
</evidence>
<gene>
    <name evidence="2" type="ORF">PCASD_23320</name>
</gene>
<comment type="caution">
    <text evidence="2">The sequence shown here is derived from an EMBL/GenBank/DDBJ whole genome shotgun (WGS) entry which is preliminary data.</text>
</comment>
<dbReference type="AlphaFoldDB" id="A0A2N5TKH3"/>
<organism evidence="2 3">
    <name type="scientific">Puccinia coronata f. sp. avenae</name>
    <dbReference type="NCBI Taxonomy" id="200324"/>
    <lineage>
        <taxon>Eukaryota</taxon>
        <taxon>Fungi</taxon>
        <taxon>Dikarya</taxon>
        <taxon>Basidiomycota</taxon>
        <taxon>Pucciniomycotina</taxon>
        <taxon>Pucciniomycetes</taxon>
        <taxon>Pucciniales</taxon>
        <taxon>Pucciniaceae</taxon>
        <taxon>Puccinia</taxon>
    </lineage>
</organism>
<reference evidence="2 3" key="1">
    <citation type="submission" date="2017-11" db="EMBL/GenBank/DDBJ databases">
        <title>De novo assembly and phasing of dikaryotic genomes from two isolates of Puccinia coronata f. sp. avenae, the causal agent of oat crown rust.</title>
        <authorList>
            <person name="Miller M.E."/>
            <person name="Zhang Y."/>
            <person name="Omidvar V."/>
            <person name="Sperschneider J."/>
            <person name="Schwessinger B."/>
            <person name="Raley C."/>
            <person name="Palmer J.M."/>
            <person name="Garnica D."/>
            <person name="Upadhyaya N."/>
            <person name="Rathjen J."/>
            <person name="Taylor J.M."/>
            <person name="Park R.F."/>
            <person name="Dodds P.N."/>
            <person name="Hirsch C.D."/>
            <person name="Kianian S.F."/>
            <person name="Figueroa M."/>
        </authorList>
    </citation>
    <scope>NUCLEOTIDE SEQUENCE [LARGE SCALE GENOMIC DNA]</scope>
    <source>
        <strain evidence="2">12SD80</strain>
    </source>
</reference>
<protein>
    <submittedName>
        <fullName evidence="2">Uncharacterized protein</fullName>
    </submittedName>
</protein>
<accession>A0A2N5TKH3</accession>
<evidence type="ECO:0000256" key="1">
    <source>
        <dbReference type="SAM" id="MobiDB-lite"/>
    </source>
</evidence>